<dbReference type="GO" id="GO:0004775">
    <property type="term" value="F:succinate-CoA ligase (ADP-forming) activity"/>
    <property type="evidence" value="ECO:0007669"/>
    <property type="project" value="UniProtKB-EC"/>
</dbReference>
<accession>A0ABT1U829</accession>
<protein>
    <submittedName>
        <fullName evidence="1">Succinate--CoA ligase subunit alpha</fullName>
        <ecNumber evidence="1">6.2.1.5</ecNumber>
    </submittedName>
</protein>
<comment type="caution">
    <text evidence="1">The sequence shown here is derived from an EMBL/GenBank/DDBJ whole genome shotgun (WGS) entry which is preliminary data.</text>
</comment>
<keyword evidence="1" id="KW-0436">Ligase</keyword>
<feature type="non-terminal residue" evidence="1">
    <location>
        <position position="1"/>
    </location>
</feature>
<gene>
    <name evidence="1" type="ORF">NP596_13860</name>
</gene>
<proteinExistence type="predicted"/>
<evidence type="ECO:0000313" key="1">
    <source>
        <dbReference type="EMBL" id="MCQ8129545.1"/>
    </source>
</evidence>
<dbReference type="InterPro" id="IPR016102">
    <property type="entry name" value="Succinyl-CoA_synth-like"/>
</dbReference>
<dbReference type="SUPFAM" id="SSF52210">
    <property type="entry name" value="Succinyl-CoA synthetase domains"/>
    <property type="match status" value="1"/>
</dbReference>
<dbReference type="EC" id="6.2.1.5" evidence="1"/>
<evidence type="ECO:0000313" key="2">
    <source>
        <dbReference type="Proteomes" id="UP001524586"/>
    </source>
</evidence>
<name>A0ABT1U829_9GAMM</name>
<sequence length="46" mass="4394">KRMGHAGAIVTGGTGTAAGKIAAMAAAGVRMVSSPSDIGTAMRGCF</sequence>
<dbReference type="Proteomes" id="UP001524586">
    <property type="component" value="Unassembled WGS sequence"/>
</dbReference>
<organism evidence="1 2">
    <name type="scientific">Methylomonas rivi</name>
    <dbReference type="NCBI Taxonomy" id="2952226"/>
    <lineage>
        <taxon>Bacteria</taxon>
        <taxon>Pseudomonadati</taxon>
        <taxon>Pseudomonadota</taxon>
        <taxon>Gammaproteobacteria</taxon>
        <taxon>Methylococcales</taxon>
        <taxon>Methylococcaceae</taxon>
        <taxon>Methylomonas</taxon>
    </lineage>
</organism>
<keyword evidence="2" id="KW-1185">Reference proteome</keyword>
<reference evidence="1 2" key="1">
    <citation type="submission" date="2022-07" db="EMBL/GenBank/DDBJ databases">
        <title>Methylomonas rivi sp. nov., Methylomonas rosea sp. nov., Methylomonas aureus sp. nov. and Methylomonas subterranea sp. nov., four novel methanotrophs isolated from a freshwater creek and the deep terrestrial subsurface.</title>
        <authorList>
            <person name="Abin C."/>
            <person name="Sankaranarayanan K."/>
            <person name="Garner C."/>
            <person name="Sindelar R."/>
            <person name="Kotary K."/>
            <person name="Garner R."/>
            <person name="Barclay S."/>
            <person name="Lawson P."/>
            <person name="Krumholz L."/>
        </authorList>
    </citation>
    <scope>NUCLEOTIDE SEQUENCE [LARGE SCALE GENOMIC DNA]</scope>
    <source>
        <strain evidence="1 2">WSC-6</strain>
    </source>
</reference>
<dbReference type="Gene3D" id="3.40.50.261">
    <property type="entry name" value="Succinyl-CoA synthetase domains"/>
    <property type="match status" value="1"/>
</dbReference>
<dbReference type="EMBL" id="JANIBK010000079">
    <property type="protein sequence ID" value="MCQ8129545.1"/>
    <property type="molecule type" value="Genomic_DNA"/>
</dbReference>